<dbReference type="RefSeq" id="WP_394472430.1">
    <property type="nucleotide sequence ID" value="NZ_JBIGHY010000009.1"/>
</dbReference>
<evidence type="ECO:0000313" key="3">
    <source>
        <dbReference type="Proteomes" id="UP001606300"/>
    </source>
</evidence>
<comment type="caution">
    <text evidence="2">The sequence shown here is derived from an EMBL/GenBank/DDBJ whole genome shotgun (WGS) entry which is preliminary data.</text>
</comment>
<accession>A0ABW7ESG2</accession>
<evidence type="ECO:0000256" key="1">
    <source>
        <dbReference type="SAM" id="SignalP"/>
    </source>
</evidence>
<keyword evidence="3" id="KW-1185">Reference proteome</keyword>
<gene>
    <name evidence="2" type="ORF">ACG02S_20925</name>
</gene>
<evidence type="ECO:0000313" key="2">
    <source>
        <dbReference type="EMBL" id="MFG6416362.1"/>
    </source>
</evidence>
<name>A0ABW7ESG2_9BURK</name>
<dbReference type="Proteomes" id="UP001606300">
    <property type="component" value="Unassembled WGS sequence"/>
</dbReference>
<organism evidence="2 3">
    <name type="scientific">Pelomonas dachongensis</name>
    <dbReference type="NCBI Taxonomy" id="3299029"/>
    <lineage>
        <taxon>Bacteria</taxon>
        <taxon>Pseudomonadati</taxon>
        <taxon>Pseudomonadota</taxon>
        <taxon>Betaproteobacteria</taxon>
        <taxon>Burkholderiales</taxon>
        <taxon>Sphaerotilaceae</taxon>
        <taxon>Roseateles</taxon>
    </lineage>
</organism>
<sequence length="168" mass="17604">MKALFAAAAALVLATSASAGPVTVSNTTHKDPTGFGTAFTDSNVYTFTLTEDTWFNGLLKTKGALTSNPATDIKSVTLSNLTTGETISWSELVAISWTTTRVGLEQWSLSPRELDAGTWVLSVSGTSYANKQGNGYTVAMELPEPGSVGLAFVAVCGALFASRRRKSA</sequence>
<dbReference type="EMBL" id="JBIGHY010000009">
    <property type="protein sequence ID" value="MFG6416362.1"/>
    <property type="molecule type" value="Genomic_DNA"/>
</dbReference>
<reference evidence="2 3" key="1">
    <citation type="submission" date="2024-09" db="EMBL/GenBank/DDBJ databases">
        <title>Novel species of the genus Pelomonas and Roseateles isolated from streams.</title>
        <authorList>
            <person name="Lu H."/>
        </authorList>
    </citation>
    <scope>NUCLEOTIDE SEQUENCE [LARGE SCALE GENOMIC DNA]</scope>
    <source>
        <strain evidence="2 3">DC23W</strain>
    </source>
</reference>
<evidence type="ECO:0008006" key="4">
    <source>
        <dbReference type="Google" id="ProtNLM"/>
    </source>
</evidence>
<feature type="signal peptide" evidence="1">
    <location>
        <begin position="1"/>
        <end position="19"/>
    </location>
</feature>
<keyword evidence="1" id="KW-0732">Signal</keyword>
<proteinExistence type="predicted"/>
<protein>
    <recommendedName>
        <fullName evidence="4">PEP-CTERM protein-sorting domain-containing protein</fullName>
    </recommendedName>
</protein>
<feature type="chain" id="PRO_5046480937" description="PEP-CTERM protein-sorting domain-containing protein" evidence="1">
    <location>
        <begin position="20"/>
        <end position="168"/>
    </location>
</feature>